<proteinExistence type="predicted"/>
<dbReference type="Gene3D" id="3.30.40.10">
    <property type="entry name" value="Zinc/RING finger domain, C3HC4 (zinc finger)"/>
    <property type="match status" value="1"/>
</dbReference>
<dbReference type="FunFam" id="3.30.40.10:FF:000442">
    <property type="entry name" value="RING-type E3 ubiquitin transferase"/>
    <property type="match status" value="1"/>
</dbReference>
<comment type="function">
    <text evidence="5">Functions as an E3 ubiquitin ligase.</text>
</comment>
<dbReference type="InterPro" id="IPR013083">
    <property type="entry name" value="Znf_RING/FYVE/PHD"/>
</dbReference>
<dbReference type="InterPro" id="IPR058678">
    <property type="entry name" value="ARM_PUB"/>
</dbReference>
<comment type="pathway">
    <text evidence="2 5">Protein modification; protein ubiquitination.</text>
</comment>
<dbReference type="PANTHER" id="PTHR22849:SF161">
    <property type="entry name" value="U-BOX DOMAIN-CONTAINING PROTEIN"/>
    <property type="match status" value="1"/>
</dbReference>
<dbReference type="Pfam" id="PF04564">
    <property type="entry name" value="U-box"/>
    <property type="match status" value="1"/>
</dbReference>
<gene>
    <name evidence="7" type="ORF">RHSIM_Rhsim10G0181300</name>
</gene>
<dbReference type="InterPro" id="IPR016024">
    <property type="entry name" value="ARM-type_fold"/>
</dbReference>
<organism evidence="7 8">
    <name type="scientific">Rhododendron simsii</name>
    <name type="common">Sims's rhododendron</name>
    <dbReference type="NCBI Taxonomy" id="118357"/>
    <lineage>
        <taxon>Eukaryota</taxon>
        <taxon>Viridiplantae</taxon>
        <taxon>Streptophyta</taxon>
        <taxon>Embryophyta</taxon>
        <taxon>Tracheophyta</taxon>
        <taxon>Spermatophyta</taxon>
        <taxon>Magnoliopsida</taxon>
        <taxon>eudicotyledons</taxon>
        <taxon>Gunneridae</taxon>
        <taxon>Pentapetalae</taxon>
        <taxon>asterids</taxon>
        <taxon>Ericales</taxon>
        <taxon>Ericaceae</taxon>
        <taxon>Ericoideae</taxon>
        <taxon>Rhodoreae</taxon>
        <taxon>Rhododendron</taxon>
    </lineage>
</organism>
<name>A0A834GI89_RHOSS</name>
<evidence type="ECO:0000256" key="1">
    <source>
        <dbReference type="ARBA" id="ARBA00000900"/>
    </source>
</evidence>
<dbReference type="PROSITE" id="PS51698">
    <property type="entry name" value="U_BOX"/>
    <property type="match status" value="1"/>
</dbReference>
<dbReference type="Pfam" id="PF25598">
    <property type="entry name" value="ARM_PUB"/>
    <property type="match status" value="1"/>
</dbReference>
<dbReference type="UniPathway" id="UPA00143"/>
<dbReference type="SUPFAM" id="SSF57850">
    <property type="entry name" value="RING/U-box"/>
    <property type="match status" value="1"/>
</dbReference>
<comment type="catalytic activity">
    <reaction evidence="1 5">
        <text>S-ubiquitinyl-[E2 ubiquitin-conjugating enzyme]-L-cysteine + [acceptor protein]-L-lysine = [E2 ubiquitin-conjugating enzyme]-L-cysteine + N(6)-ubiquitinyl-[acceptor protein]-L-lysine.</text>
        <dbReference type="EC" id="2.3.2.27"/>
    </reaction>
</comment>
<feature type="domain" description="U-box" evidence="6">
    <location>
        <begin position="31"/>
        <end position="105"/>
    </location>
</feature>
<dbReference type="PANTHER" id="PTHR22849">
    <property type="entry name" value="WDSAM1 PROTEIN"/>
    <property type="match status" value="1"/>
</dbReference>
<sequence length="437" mass="48472">MVLPWRRPRACRSVSKATLLENGSSEMELMTVPAHFRCPISLDLMKDPVTLPSGITYDRENIERWIESGNRTCPVTNQALGSFEQIPNHAIRRMIQDWCVQHRSLGIERIPTPRIPVAPGDVSGICSKILAATQHGDQRKCQELVEKLKALGRESERNKRCIAENGAGYVLSVSFDFFASLSIEAHESLLEKTLSALTWMFPLGAEGRSVLGSLSSLRCMAWFLEGEDLNSRQNAVVALKELLSSDQKHVSSVAEIDGVKESLVRMIKEPISPAATKAALMAIYHMISPSNTSEKTASRFVELGLVSSVLEIVVGSERSVTEKALGVLDSICNYGQGIEKARHHALTMPVLVKKIVRVSNLATEFSVSIIWKLCRGEDGGDQQIEAVQLRAFPKIMVVLQIGCGEGTKEKATELLKMLNQYRDRFDCFNLYVGDRKM</sequence>
<evidence type="ECO:0000256" key="5">
    <source>
        <dbReference type="RuleBase" id="RU369093"/>
    </source>
</evidence>
<evidence type="ECO:0000259" key="6">
    <source>
        <dbReference type="PROSITE" id="PS51698"/>
    </source>
</evidence>
<keyword evidence="8" id="KW-1185">Reference proteome</keyword>
<dbReference type="EC" id="2.3.2.27" evidence="5"/>
<dbReference type="InterPro" id="IPR045185">
    <property type="entry name" value="PUB22/23/24-like"/>
</dbReference>
<dbReference type="GO" id="GO:0016567">
    <property type="term" value="P:protein ubiquitination"/>
    <property type="evidence" value="ECO:0007669"/>
    <property type="project" value="UniProtKB-UniRule"/>
</dbReference>
<dbReference type="AlphaFoldDB" id="A0A834GI89"/>
<evidence type="ECO:0000256" key="4">
    <source>
        <dbReference type="ARBA" id="ARBA00022786"/>
    </source>
</evidence>
<dbReference type="Gene3D" id="1.25.10.10">
    <property type="entry name" value="Leucine-rich Repeat Variant"/>
    <property type="match status" value="1"/>
</dbReference>
<evidence type="ECO:0000313" key="7">
    <source>
        <dbReference type="EMBL" id="KAF7130748.1"/>
    </source>
</evidence>
<dbReference type="SMART" id="SM00504">
    <property type="entry name" value="Ubox"/>
    <property type="match status" value="1"/>
</dbReference>
<dbReference type="SUPFAM" id="SSF48371">
    <property type="entry name" value="ARM repeat"/>
    <property type="match status" value="1"/>
</dbReference>
<reference evidence="7" key="1">
    <citation type="submission" date="2019-11" db="EMBL/GenBank/DDBJ databases">
        <authorList>
            <person name="Liu Y."/>
            <person name="Hou J."/>
            <person name="Li T.-Q."/>
            <person name="Guan C.-H."/>
            <person name="Wu X."/>
            <person name="Wu H.-Z."/>
            <person name="Ling F."/>
            <person name="Zhang R."/>
            <person name="Shi X.-G."/>
            <person name="Ren J.-P."/>
            <person name="Chen E.-F."/>
            <person name="Sun J.-M."/>
        </authorList>
    </citation>
    <scope>NUCLEOTIDE SEQUENCE</scope>
    <source>
        <strain evidence="7">Adult_tree_wgs_1</strain>
        <tissue evidence="7">Leaves</tissue>
    </source>
</reference>
<dbReference type="GO" id="GO:0061630">
    <property type="term" value="F:ubiquitin protein ligase activity"/>
    <property type="evidence" value="ECO:0007669"/>
    <property type="project" value="UniProtKB-UniRule"/>
</dbReference>
<dbReference type="InterPro" id="IPR011989">
    <property type="entry name" value="ARM-like"/>
</dbReference>
<dbReference type="OrthoDB" id="10064100at2759"/>
<evidence type="ECO:0000256" key="3">
    <source>
        <dbReference type="ARBA" id="ARBA00022679"/>
    </source>
</evidence>
<evidence type="ECO:0000256" key="2">
    <source>
        <dbReference type="ARBA" id="ARBA00004906"/>
    </source>
</evidence>
<keyword evidence="3 5" id="KW-0808">Transferase</keyword>
<dbReference type="InterPro" id="IPR045210">
    <property type="entry name" value="RING-Ubox_PUB"/>
</dbReference>
<protein>
    <recommendedName>
        <fullName evidence="5 6">U-box domain-containing protein</fullName>
        <ecNumber evidence="5">2.3.2.27</ecNumber>
    </recommendedName>
    <alternativeName>
        <fullName evidence="5">RING-type E3 ubiquitin transferase PUB</fullName>
    </alternativeName>
</protein>
<evidence type="ECO:0000313" key="8">
    <source>
        <dbReference type="Proteomes" id="UP000626092"/>
    </source>
</evidence>
<keyword evidence="4 5" id="KW-0833">Ubl conjugation pathway</keyword>
<dbReference type="EMBL" id="WJXA01000010">
    <property type="protein sequence ID" value="KAF7130748.1"/>
    <property type="molecule type" value="Genomic_DNA"/>
</dbReference>
<accession>A0A834GI89</accession>
<comment type="caution">
    <text evidence="7">The sequence shown here is derived from an EMBL/GenBank/DDBJ whole genome shotgun (WGS) entry which is preliminary data.</text>
</comment>
<dbReference type="InterPro" id="IPR003613">
    <property type="entry name" value="Ubox_domain"/>
</dbReference>
<dbReference type="Proteomes" id="UP000626092">
    <property type="component" value="Unassembled WGS sequence"/>
</dbReference>
<dbReference type="CDD" id="cd16664">
    <property type="entry name" value="RING-Ubox_PUB"/>
    <property type="match status" value="1"/>
</dbReference>